<protein>
    <submittedName>
        <fullName evidence="1">Uncharacterized protein</fullName>
    </submittedName>
</protein>
<name>A0ACB8TYI7_9APHY</name>
<keyword evidence="2" id="KW-1185">Reference proteome</keyword>
<gene>
    <name evidence="1" type="ORF">BDY19DRAFT_324997</name>
</gene>
<proteinExistence type="predicted"/>
<organism evidence="1 2">
    <name type="scientific">Irpex rosettiformis</name>
    <dbReference type="NCBI Taxonomy" id="378272"/>
    <lineage>
        <taxon>Eukaryota</taxon>
        <taxon>Fungi</taxon>
        <taxon>Dikarya</taxon>
        <taxon>Basidiomycota</taxon>
        <taxon>Agaricomycotina</taxon>
        <taxon>Agaricomycetes</taxon>
        <taxon>Polyporales</taxon>
        <taxon>Irpicaceae</taxon>
        <taxon>Irpex</taxon>
    </lineage>
</organism>
<dbReference type="EMBL" id="MU274920">
    <property type="protein sequence ID" value="KAI0087060.1"/>
    <property type="molecule type" value="Genomic_DNA"/>
</dbReference>
<sequence length="130" mass="14407">MESPIDPGSPISNSSGESPPPEDILMAESAPTQEAFFDAPLRDNFLGPSNGKRRQPPTGFPPGPSYSVKNRRREESSSGRRGGHQWAVSGERESGNTRLQKDELIDTQLVERLRHDWGDPFDESFLKDAN</sequence>
<comment type="caution">
    <text evidence="1">The sequence shown here is derived from an EMBL/GenBank/DDBJ whole genome shotgun (WGS) entry which is preliminary data.</text>
</comment>
<accession>A0ACB8TYI7</accession>
<evidence type="ECO:0000313" key="1">
    <source>
        <dbReference type="EMBL" id="KAI0087060.1"/>
    </source>
</evidence>
<reference evidence="1" key="1">
    <citation type="journal article" date="2021" name="Environ. Microbiol.">
        <title>Gene family expansions and transcriptome signatures uncover fungal adaptations to wood decay.</title>
        <authorList>
            <person name="Hage H."/>
            <person name="Miyauchi S."/>
            <person name="Viragh M."/>
            <person name="Drula E."/>
            <person name="Min B."/>
            <person name="Chaduli D."/>
            <person name="Navarro D."/>
            <person name="Favel A."/>
            <person name="Norest M."/>
            <person name="Lesage-Meessen L."/>
            <person name="Balint B."/>
            <person name="Merenyi Z."/>
            <person name="de Eugenio L."/>
            <person name="Morin E."/>
            <person name="Martinez A.T."/>
            <person name="Baldrian P."/>
            <person name="Stursova M."/>
            <person name="Martinez M.J."/>
            <person name="Novotny C."/>
            <person name="Magnuson J.K."/>
            <person name="Spatafora J.W."/>
            <person name="Maurice S."/>
            <person name="Pangilinan J."/>
            <person name="Andreopoulos W."/>
            <person name="LaButti K."/>
            <person name="Hundley H."/>
            <person name="Na H."/>
            <person name="Kuo A."/>
            <person name="Barry K."/>
            <person name="Lipzen A."/>
            <person name="Henrissat B."/>
            <person name="Riley R."/>
            <person name="Ahrendt S."/>
            <person name="Nagy L.G."/>
            <person name="Grigoriev I.V."/>
            <person name="Martin F."/>
            <person name="Rosso M.N."/>
        </authorList>
    </citation>
    <scope>NUCLEOTIDE SEQUENCE</scope>
    <source>
        <strain evidence="1">CBS 384.51</strain>
    </source>
</reference>
<evidence type="ECO:0000313" key="2">
    <source>
        <dbReference type="Proteomes" id="UP001055072"/>
    </source>
</evidence>
<dbReference type="Proteomes" id="UP001055072">
    <property type="component" value="Unassembled WGS sequence"/>
</dbReference>